<evidence type="ECO:0000259" key="11">
    <source>
        <dbReference type="Pfam" id="PF00291"/>
    </source>
</evidence>
<sequence>MKARCTECGTRYSMDSIRYECRCGGLLELVQDFRGVDAEQLKREFAKRLGERHTPLASGVWRYKELIAPELPLEALVTKGEGNTGLYSPPAVTSYAGCRRLWLKALGENPSGSFKDHGMTAAVSHGRFLGFRRFACSSTGNTSSSLAMYAALMGGEAHVYVPEGTVSENKVLQTLAYGAVVHRFAGTYDDGIRFLREQAGELGLYVGNSVNPFRIEGQKSIIYETAQDLSWQLPDWIVLPGGALSNVSALGKGLRDLYELGFIPRLPRVAVVQAEGASPFHRMMEAGAAELVPEPAPSTRASALNIGHPPSWRKAALVLQETKGVTVAVTDEDILNAKAVVDASGVGCEPASAAAVAGLRRLVSHGIIDREETAVCLLTGHLLKDTDAVGAYHLGGGPEALYANKMNRVRL</sequence>
<gene>
    <name evidence="12" type="primary">thrC</name>
    <name evidence="12" type="ORF">MJA45_26235</name>
</gene>
<keyword evidence="5 8" id="KW-0456">Lyase</keyword>
<evidence type="ECO:0000256" key="4">
    <source>
        <dbReference type="ARBA" id="ARBA00022898"/>
    </source>
</evidence>
<reference evidence="12 13" key="1">
    <citation type="submission" date="2022-02" db="EMBL/GenBank/DDBJ databases">
        <title>Paenibacillus sp. MBLB1776 Whole Genome Shotgun Sequencing.</title>
        <authorList>
            <person name="Hwang C.Y."/>
            <person name="Cho E.-S."/>
            <person name="Seo M.-J."/>
        </authorList>
    </citation>
    <scope>NUCLEOTIDE SEQUENCE [LARGE SCALE GENOMIC DNA]</scope>
    <source>
        <strain evidence="12 13">MBLB1776</strain>
    </source>
</reference>
<evidence type="ECO:0000256" key="5">
    <source>
        <dbReference type="ARBA" id="ARBA00023239"/>
    </source>
</evidence>
<dbReference type="InterPro" id="IPR036052">
    <property type="entry name" value="TrpB-like_PALP_sf"/>
</dbReference>
<evidence type="ECO:0000313" key="12">
    <source>
        <dbReference type="EMBL" id="WNQ11059.1"/>
    </source>
</evidence>
<dbReference type="GO" id="GO:0009097">
    <property type="term" value="P:isoleucine biosynthetic process"/>
    <property type="evidence" value="ECO:0007669"/>
    <property type="project" value="TreeGrafter"/>
</dbReference>
<evidence type="ECO:0000256" key="9">
    <source>
        <dbReference type="PIRSR" id="PIRSR038945-1"/>
    </source>
</evidence>
<dbReference type="PANTHER" id="PTHR48078:SF6">
    <property type="entry name" value="L-THREONINE DEHYDRATASE CATABOLIC TDCB"/>
    <property type="match status" value="1"/>
</dbReference>
<organism evidence="12 13">
    <name type="scientific">Paenibacillus aurantius</name>
    <dbReference type="NCBI Taxonomy" id="2918900"/>
    <lineage>
        <taxon>Bacteria</taxon>
        <taxon>Bacillati</taxon>
        <taxon>Bacillota</taxon>
        <taxon>Bacilli</taxon>
        <taxon>Bacillales</taxon>
        <taxon>Paenibacillaceae</taxon>
        <taxon>Paenibacillus</taxon>
    </lineage>
</organism>
<dbReference type="GO" id="GO:0006567">
    <property type="term" value="P:L-threonine catabolic process"/>
    <property type="evidence" value="ECO:0007669"/>
    <property type="project" value="TreeGrafter"/>
</dbReference>
<feature type="binding site" evidence="9">
    <location>
        <position position="379"/>
    </location>
    <ligand>
        <name>pyridoxal 5'-phosphate</name>
        <dbReference type="ChEBI" id="CHEBI:597326"/>
    </ligand>
</feature>
<evidence type="ECO:0000313" key="13">
    <source>
        <dbReference type="Proteomes" id="UP001305702"/>
    </source>
</evidence>
<comment type="function">
    <text evidence="8">Catalyzes the gamma-elimination of phosphate from L-phosphohomoserine and the beta-addition of water to produce L-threonine.</text>
</comment>
<comment type="similarity">
    <text evidence="2 8">Belongs to the threonine synthase family.</text>
</comment>
<protein>
    <recommendedName>
        <fullName evidence="3 7">Threonine synthase</fullName>
        <ecNumber evidence="7 8">4.2.3.1</ecNumber>
    </recommendedName>
</protein>
<dbReference type="AlphaFoldDB" id="A0AA96LDA8"/>
<feature type="modified residue" description="N6-(pyridoxal phosphate)lysine" evidence="10">
    <location>
        <position position="115"/>
    </location>
</feature>
<dbReference type="InterPro" id="IPR001926">
    <property type="entry name" value="TrpB-like_PALP"/>
</dbReference>
<dbReference type="KEGG" id="paun:MJA45_26235"/>
<dbReference type="NCBIfam" id="TIGR00260">
    <property type="entry name" value="thrC"/>
    <property type="match status" value="1"/>
</dbReference>
<evidence type="ECO:0000256" key="7">
    <source>
        <dbReference type="NCBIfam" id="TIGR00260"/>
    </source>
</evidence>
<dbReference type="Proteomes" id="UP001305702">
    <property type="component" value="Chromosome"/>
</dbReference>
<dbReference type="SUPFAM" id="SSF53686">
    <property type="entry name" value="Tryptophan synthase beta subunit-like PLP-dependent enzymes"/>
    <property type="match status" value="1"/>
</dbReference>
<evidence type="ECO:0000256" key="8">
    <source>
        <dbReference type="PIRNR" id="PIRNR038945"/>
    </source>
</evidence>
<dbReference type="InterPro" id="IPR026260">
    <property type="entry name" value="Thr_Synthase_bac/arc"/>
</dbReference>
<dbReference type="InterPro" id="IPR050147">
    <property type="entry name" value="Ser/Thr_Dehydratase"/>
</dbReference>
<dbReference type="GO" id="GO:0006565">
    <property type="term" value="P:L-serine catabolic process"/>
    <property type="evidence" value="ECO:0007669"/>
    <property type="project" value="TreeGrafter"/>
</dbReference>
<evidence type="ECO:0000256" key="2">
    <source>
        <dbReference type="ARBA" id="ARBA00005517"/>
    </source>
</evidence>
<proteinExistence type="inferred from homology"/>
<name>A0AA96LDA8_9BACL</name>
<feature type="binding site" evidence="9">
    <location>
        <position position="141"/>
    </location>
    <ligand>
        <name>pyridoxal 5'-phosphate</name>
        <dbReference type="ChEBI" id="CHEBI:597326"/>
    </ligand>
</feature>
<evidence type="ECO:0000256" key="6">
    <source>
        <dbReference type="ARBA" id="ARBA00049144"/>
    </source>
</evidence>
<dbReference type="CDD" id="cd01563">
    <property type="entry name" value="Thr-synth_1"/>
    <property type="match status" value="1"/>
</dbReference>
<evidence type="ECO:0000256" key="3">
    <source>
        <dbReference type="ARBA" id="ARBA00018679"/>
    </source>
</evidence>
<accession>A0AA96LDA8</accession>
<keyword evidence="13" id="KW-1185">Reference proteome</keyword>
<dbReference type="EC" id="4.2.3.1" evidence="7 8"/>
<dbReference type="PIRSF" id="PIRSF038945">
    <property type="entry name" value="Thr_synthase"/>
    <property type="match status" value="1"/>
</dbReference>
<dbReference type="GO" id="GO:0009088">
    <property type="term" value="P:threonine biosynthetic process"/>
    <property type="evidence" value="ECO:0007669"/>
    <property type="project" value="UniProtKB-UniRule"/>
</dbReference>
<comment type="pathway">
    <text evidence="8">Amino-acid biosynthesis; L-threonine biosynthesis; L-threonine from L-aspartate: step 5/5.</text>
</comment>
<dbReference type="GO" id="GO:0004794">
    <property type="term" value="F:threonine deaminase activity"/>
    <property type="evidence" value="ECO:0007669"/>
    <property type="project" value="TreeGrafter"/>
</dbReference>
<comment type="cofactor">
    <cofactor evidence="1 8 9">
        <name>pyridoxal 5'-phosphate</name>
        <dbReference type="ChEBI" id="CHEBI:597326"/>
    </cofactor>
</comment>
<dbReference type="Gene3D" id="3.40.50.1100">
    <property type="match status" value="2"/>
</dbReference>
<dbReference type="EMBL" id="CP130318">
    <property type="protein sequence ID" value="WNQ11059.1"/>
    <property type="molecule type" value="Genomic_DNA"/>
</dbReference>
<dbReference type="Pfam" id="PF00291">
    <property type="entry name" value="PALP"/>
    <property type="match status" value="1"/>
</dbReference>
<feature type="domain" description="Tryptophan synthase beta chain-like PALP" evidence="11">
    <location>
        <begin position="77"/>
        <end position="380"/>
    </location>
</feature>
<evidence type="ECO:0000256" key="1">
    <source>
        <dbReference type="ARBA" id="ARBA00001933"/>
    </source>
</evidence>
<dbReference type="GO" id="GO:0003941">
    <property type="term" value="F:L-serine ammonia-lyase activity"/>
    <property type="evidence" value="ECO:0007669"/>
    <property type="project" value="TreeGrafter"/>
</dbReference>
<keyword evidence="8" id="KW-0028">Amino-acid biosynthesis</keyword>
<comment type="catalytic activity">
    <reaction evidence="6 8">
        <text>O-phospho-L-homoserine + H2O = L-threonine + phosphate</text>
        <dbReference type="Rhea" id="RHEA:10840"/>
        <dbReference type="ChEBI" id="CHEBI:15377"/>
        <dbReference type="ChEBI" id="CHEBI:43474"/>
        <dbReference type="ChEBI" id="CHEBI:57590"/>
        <dbReference type="ChEBI" id="CHEBI:57926"/>
        <dbReference type="EC" id="4.2.3.1"/>
    </reaction>
</comment>
<feature type="binding site" evidence="9">
    <location>
        <begin position="242"/>
        <end position="246"/>
    </location>
    <ligand>
        <name>pyridoxal 5'-phosphate</name>
        <dbReference type="ChEBI" id="CHEBI:597326"/>
    </ligand>
</feature>
<dbReference type="InterPro" id="IPR004450">
    <property type="entry name" value="Thr_synthase-like"/>
</dbReference>
<dbReference type="GO" id="GO:0004795">
    <property type="term" value="F:threonine synthase activity"/>
    <property type="evidence" value="ECO:0007669"/>
    <property type="project" value="UniProtKB-UniRule"/>
</dbReference>
<keyword evidence="8" id="KW-0791">Threonine biosynthesis</keyword>
<dbReference type="RefSeq" id="WP_315604835.1">
    <property type="nucleotide sequence ID" value="NZ_CP130318.1"/>
</dbReference>
<evidence type="ECO:0000256" key="10">
    <source>
        <dbReference type="PIRSR" id="PIRSR038945-2"/>
    </source>
</evidence>
<keyword evidence="4 8" id="KW-0663">Pyridoxal phosphate</keyword>
<dbReference type="PANTHER" id="PTHR48078">
    <property type="entry name" value="THREONINE DEHYDRATASE, MITOCHONDRIAL-RELATED"/>
    <property type="match status" value="1"/>
</dbReference>